<evidence type="ECO:0000256" key="4">
    <source>
        <dbReference type="ARBA" id="ARBA00022898"/>
    </source>
</evidence>
<comment type="similarity">
    <text evidence="2">Belongs to the Orn/Lys/Arg decarboxylase class-I family.</text>
</comment>
<feature type="domain" description="Orn/Lys/Arg decarboxylase C-terminal" evidence="7">
    <location>
        <begin position="401"/>
        <end position="456"/>
    </location>
</feature>
<dbReference type="RefSeq" id="WP_063273625.1">
    <property type="nucleotide sequence ID" value="NZ_LQMT02000010.1"/>
</dbReference>
<evidence type="ECO:0000259" key="6">
    <source>
        <dbReference type="Pfam" id="PF01276"/>
    </source>
</evidence>
<dbReference type="AlphaFoldDB" id="A0A1W2LZE1"/>
<proteinExistence type="inferred from homology"/>
<keyword evidence="4" id="KW-0663">Pyridoxal phosphate</keyword>
<dbReference type="PANTHER" id="PTHR43277:SF4">
    <property type="entry name" value="ARGININE DECARBOXYLASE"/>
    <property type="match status" value="1"/>
</dbReference>
<gene>
    <name evidence="8" type="ORF">AVR91_0210415</name>
</gene>
<dbReference type="InterPro" id="IPR015421">
    <property type="entry name" value="PyrdxlP-dep_Trfase_major"/>
</dbReference>
<dbReference type="GO" id="GO:0016831">
    <property type="term" value="F:carboxy-lyase activity"/>
    <property type="evidence" value="ECO:0007669"/>
    <property type="project" value="UniProtKB-KW"/>
</dbReference>
<evidence type="ECO:0000256" key="2">
    <source>
        <dbReference type="ARBA" id="ARBA00010671"/>
    </source>
</evidence>
<feature type="domain" description="Orn/Lys/Arg decarboxylases family 1 pyridoxal-P attachment site" evidence="6">
    <location>
        <begin position="7"/>
        <end position="303"/>
    </location>
</feature>
<dbReference type="InterPro" id="IPR036633">
    <property type="entry name" value="Prn/Lys/Arg_de-COase_C_sf"/>
</dbReference>
<evidence type="ECO:0000256" key="5">
    <source>
        <dbReference type="ARBA" id="ARBA00023239"/>
    </source>
</evidence>
<dbReference type="EMBL" id="LQMT02000010">
    <property type="protein sequence ID" value="ONF72594.1"/>
    <property type="molecule type" value="Genomic_DNA"/>
</dbReference>
<name>A0A1W2LZE1_9PSEU</name>
<dbReference type="InterPro" id="IPR008286">
    <property type="entry name" value="Prn/Lys/Arg_de-COase_C"/>
</dbReference>
<dbReference type="OrthoDB" id="9815233at2"/>
<dbReference type="SUPFAM" id="SSF53383">
    <property type="entry name" value="PLP-dependent transferases"/>
    <property type="match status" value="1"/>
</dbReference>
<dbReference type="InterPro" id="IPR000310">
    <property type="entry name" value="Orn/Lys/Arg_deCO2ase_major_dom"/>
</dbReference>
<dbReference type="Proteomes" id="UP000076660">
    <property type="component" value="Unassembled WGS sequence"/>
</dbReference>
<evidence type="ECO:0000259" key="7">
    <source>
        <dbReference type="Pfam" id="PF03711"/>
    </source>
</evidence>
<dbReference type="InterPro" id="IPR052357">
    <property type="entry name" value="Orn_Lys_Arg_decarboxylase-I"/>
</dbReference>
<comment type="cofactor">
    <cofactor evidence="1">
        <name>pyridoxal 5'-phosphate</name>
        <dbReference type="ChEBI" id="CHEBI:597326"/>
    </cofactor>
</comment>
<reference evidence="8 9" key="1">
    <citation type="submission" date="2016-12" db="EMBL/GenBank/DDBJ databases">
        <title>Amycolatopsis keratiniphila subsp. keratiniphila genome sequencing and assembly.</title>
        <authorList>
            <person name="Mayilraj S."/>
            <person name="Kaur N."/>
        </authorList>
    </citation>
    <scope>NUCLEOTIDE SEQUENCE [LARGE SCALE GENOMIC DNA]</scope>
    <source>
        <strain evidence="8 9">DSM 44409</strain>
    </source>
</reference>
<dbReference type="InterPro" id="IPR015424">
    <property type="entry name" value="PyrdxlP-dep_Trfase"/>
</dbReference>
<keyword evidence="5" id="KW-0456">Lyase</keyword>
<evidence type="ECO:0000313" key="9">
    <source>
        <dbReference type="Proteomes" id="UP000076660"/>
    </source>
</evidence>
<organism evidence="8 9">
    <name type="scientific">Amycolatopsis keratiniphila subsp. keratiniphila</name>
    <dbReference type="NCBI Taxonomy" id="227715"/>
    <lineage>
        <taxon>Bacteria</taxon>
        <taxon>Bacillati</taxon>
        <taxon>Actinomycetota</taxon>
        <taxon>Actinomycetes</taxon>
        <taxon>Pseudonocardiales</taxon>
        <taxon>Pseudonocardiaceae</taxon>
        <taxon>Amycolatopsis</taxon>
        <taxon>Amycolatopsis japonica group</taxon>
    </lineage>
</organism>
<evidence type="ECO:0000313" key="8">
    <source>
        <dbReference type="EMBL" id="ONF72594.1"/>
    </source>
</evidence>
<dbReference type="Gene3D" id="3.90.100.10">
    <property type="entry name" value="Orn/Lys/Arg decarboxylase, C-terminal domain"/>
    <property type="match status" value="1"/>
</dbReference>
<evidence type="ECO:0000256" key="1">
    <source>
        <dbReference type="ARBA" id="ARBA00001933"/>
    </source>
</evidence>
<comment type="caution">
    <text evidence="8">The sequence shown here is derived from an EMBL/GenBank/DDBJ whole genome shotgun (WGS) entry which is preliminary data.</text>
</comment>
<protein>
    <submittedName>
        <fullName evidence="8">Ornithine decarboxylase</fullName>
    </submittedName>
</protein>
<evidence type="ECO:0000256" key="3">
    <source>
        <dbReference type="ARBA" id="ARBA00022793"/>
    </source>
</evidence>
<sequence>MDHSRAPVLEAIEAYRRAGGLAFTPPGHKQGRGADPRVLDLLGHDAFASDLLTLNGLDDRRMSRGVLSRAQELMADAVDAEHTFFSTCGSSLSVKSAMLAVAGPGERLLVSRNAHKSVVAGLVISGVHPVWVRPRYDEEHHLAHPPGPEETKAALAKAPDVKGMLLITPTDYGTCADIRGVARALHDADKPLIVDEAWGAHYPFHDDLPTWAMDGEADLCVTSTHKMGGGLEQASVFHLRGDRVSPDLLKAREDLLGTTSTSALLFASLDGWRRQMVEHGGELLGKALTLAARAREEIEGISGLHALAEEFHPPAFEHDPLKIVIDVAGLGITGYQAADHLAERHLHTGLSDHRRIAVQITHADDEDTVSALLHGLRGLTDHDFERRPPVDLPSGAELELEMRMLPRDAFFAEAEHVPLEKAGGRVSAEMISPYPPGVPAIAPGEVFTDAIIDYLDTGVRTGMFIYDAADPELGTVRVVA</sequence>
<accession>A0A1W2LZE1</accession>
<keyword evidence="3" id="KW-0210">Decarboxylase</keyword>
<dbReference type="Pfam" id="PF03711">
    <property type="entry name" value="OKR_DC_1_C"/>
    <property type="match status" value="1"/>
</dbReference>
<dbReference type="PANTHER" id="PTHR43277">
    <property type="entry name" value="ARGININE DECARBOXYLASE"/>
    <property type="match status" value="1"/>
</dbReference>
<dbReference type="Gene3D" id="3.40.640.10">
    <property type="entry name" value="Type I PLP-dependent aspartate aminotransferase-like (Major domain)"/>
    <property type="match status" value="1"/>
</dbReference>
<dbReference type="Pfam" id="PF01276">
    <property type="entry name" value="OKR_DC_1"/>
    <property type="match status" value="1"/>
</dbReference>
<dbReference type="SUPFAM" id="SSF55904">
    <property type="entry name" value="Ornithine decarboxylase C-terminal domain"/>
    <property type="match status" value="1"/>
</dbReference>